<dbReference type="Proteomes" id="UP000060487">
    <property type="component" value="Unassembled WGS sequence"/>
</dbReference>
<evidence type="ECO:0000259" key="2">
    <source>
        <dbReference type="PROSITE" id="PS51352"/>
    </source>
</evidence>
<accession>A0ABR5SCP3</accession>
<dbReference type="PROSITE" id="PS51352">
    <property type="entry name" value="THIOREDOXIN_2"/>
    <property type="match status" value="1"/>
</dbReference>
<dbReference type="CDD" id="cd02966">
    <property type="entry name" value="TlpA_like_family"/>
    <property type="match status" value="1"/>
</dbReference>
<dbReference type="SUPFAM" id="SSF52833">
    <property type="entry name" value="Thioredoxin-like"/>
    <property type="match status" value="1"/>
</dbReference>
<protein>
    <submittedName>
        <fullName evidence="3">Thiol-disulfide oxidoreductase</fullName>
    </submittedName>
</protein>
<comment type="caution">
    <text evidence="3">The sequence shown here is derived from an EMBL/GenBank/DDBJ whole genome shotgun (WGS) entry which is preliminary data.</text>
</comment>
<proteinExistence type="predicted"/>
<evidence type="ECO:0000313" key="4">
    <source>
        <dbReference type="Proteomes" id="UP000060487"/>
    </source>
</evidence>
<keyword evidence="1" id="KW-0676">Redox-active center</keyword>
<dbReference type="InterPro" id="IPR000866">
    <property type="entry name" value="AhpC/TSA"/>
</dbReference>
<dbReference type="InterPro" id="IPR013766">
    <property type="entry name" value="Thioredoxin_domain"/>
</dbReference>
<dbReference type="Pfam" id="PF00578">
    <property type="entry name" value="AhpC-TSA"/>
    <property type="match status" value="1"/>
</dbReference>
<sequence>MQHWTITAISAKKTLLIAAVVAVLTTQHGYSANLIGQAAPDFTLKSLNGDDISLSSYKGKVILLNFWATWCTPCKDEMPPMNKLYLKYKNNGLVVLAVSTDDSTMVVEKFLIKNHVDFPVLLDTGKTVAKTKYRINAQPTTFLIGKDGTIIKKYFGSVNWMDDTIQKEITSLL</sequence>
<dbReference type="PROSITE" id="PS00194">
    <property type="entry name" value="THIOREDOXIN_1"/>
    <property type="match status" value="1"/>
</dbReference>
<evidence type="ECO:0000313" key="3">
    <source>
        <dbReference type="EMBL" id="KWT82064.1"/>
    </source>
</evidence>
<dbReference type="PANTHER" id="PTHR42852">
    <property type="entry name" value="THIOL:DISULFIDE INTERCHANGE PROTEIN DSBE"/>
    <property type="match status" value="1"/>
</dbReference>
<dbReference type="EMBL" id="LNQR01000091">
    <property type="protein sequence ID" value="KWT82064.1"/>
    <property type="molecule type" value="Genomic_DNA"/>
</dbReference>
<dbReference type="Gene3D" id="3.40.30.10">
    <property type="entry name" value="Glutaredoxin"/>
    <property type="match status" value="1"/>
</dbReference>
<dbReference type="InterPro" id="IPR050553">
    <property type="entry name" value="Thioredoxin_ResA/DsbE_sf"/>
</dbReference>
<dbReference type="InterPro" id="IPR017937">
    <property type="entry name" value="Thioredoxin_CS"/>
</dbReference>
<feature type="domain" description="Thioredoxin" evidence="2">
    <location>
        <begin position="33"/>
        <end position="173"/>
    </location>
</feature>
<evidence type="ECO:0000256" key="1">
    <source>
        <dbReference type="ARBA" id="ARBA00023284"/>
    </source>
</evidence>
<gene>
    <name evidence="3" type="ORF">ASN18_2550</name>
</gene>
<dbReference type="InterPro" id="IPR036249">
    <property type="entry name" value="Thioredoxin-like_sf"/>
</dbReference>
<organism evidence="3 4">
    <name type="scientific">Candidatus Magnetominusculus xianensis</name>
    <dbReference type="NCBI Taxonomy" id="1748249"/>
    <lineage>
        <taxon>Bacteria</taxon>
        <taxon>Pseudomonadati</taxon>
        <taxon>Nitrospirota</taxon>
        <taxon>Nitrospiria</taxon>
        <taxon>Nitrospirales</taxon>
        <taxon>Nitrospiraceae</taxon>
        <taxon>Candidatus Magnetominusculus</taxon>
    </lineage>
</organism>
<name>A0ABR5SCP3_9BACT</name>
<keyword evidence="4" id="KW-1185">Reference proteome</keyword>
<dbReference type="RefSeq" id="WP_085053175.1">
    <property type="nucleotide sequence ID" value="NZ_LNQR01000091.1"/>
</dbReference>
<reference evidence="3 4" key="1">
    <citation type="submission" date="2015-11" db="EMBL/GenBank/DDBJ databases">
        <authorList>
            <person name="Lin W."/>
        </authorList>
    </citation>
    <scope>NUCLEOTIDE SEQUENCE [LARGE SCALE GENOMIC DNA]</scope>
    <source>
        <strain evidence="3 4">HCH-1</strain>
    </source>
</reference>
<dbReference type="PANTHER" id="PTHR42852:SF17">
    <property type="entry name" value="THIOREDOXIN-LIKE PROTEIN HI_1115"/>
    <property type="match status" value="1"/>
</dbReference>